<evidence type="ECO:0000256" key="5">
    <source>
        <dbReference type="ARBA" id="ARBA00022737"/>
    </source>
</evidence>
<dbReference type="OrthoDB" id="448427at2759"/>
<dbReference type="PROSITE" id="PS50920">
    <property type="entry name" value="SOLCAR"/>
    <property type="match status" value="3"/>
</dbReference>
<dbReference type="PRINTS" id="PR00926">
    <property type="entry name" value="MITOCARRIER"/>
</dbReference>
<sequence length="288" mass="32421">MSNKPKRQRWYLGGPAGAGAVMFTHPLDLLKVHLQQAKTTNRGLISTALKVIKNDGFLGLYGGISASILRQLTYNTTRFALYERLSAKLLENRNDALPFYQKLAIGCVSGFVAGVVGNPADMVLTRMQNDVRLPKDMRRNYKHGFDGIYRVVVEERFHTLFAGVTMTATRGLFMTLGQVATYDQTKQILIMTGYFKDNVPTHVLGSFFAGTIATSITQPFDVIKTRMMNAKPGEYQGIYHCAKDISKDGIFKGLYRGFVPRWIRLGPHTILTWVFLEQLRKAFPLKND</sequence>
<evidence type="ECO:0000256" key="9">
    <source>
        <dbReference type="RuleBase" id="RU000488"/>
    </source>
</evidence>
<keyword evidence="11" id="KW-1185">Reference proteome</keyword>
<keyword evidence="5" id="KW-0677">Repeat</keyword>
<evidence type="ECO:0000256" key="2">
    <source>
        <dbReference type="ARBA" id="ARBA00006375"/>
    </source>
</evidence>
<dbReference type="InterPro" id="IPR050391">
    <property type="entry name" value="Mito_Metabolite_Transporter"/>
</dbReference>
<evidence type="ECO:0000256" key="4">
    <source>
        <dbReference type="ARBA" id="ARBA00022692"/>
    </source>
</evidence>
<keyword evidence="6" id="KW-1133">Transmembrane helix</keyword>
<dbReference type="EnsemblMetazoa" id="CLYHEMT023139.2">
    <property type="protein sequence ID" value="CLYHEMP023139.2"/>
    <property type="gene ID" value="CLYHEMG023139"/>
</dbReference>
<evidence type="ECO:0000256" key="6">
    <source>
        <dbReference type="ARBA" id="ARBA00022989"/>
    </source>
</evidence>
<evidence type="ECO:0000313" key="11">
    <source>
        <dbReference type="Proteomes" id="UP000594262"/>
    </source>
</evidence>
<feature type="repeat" description="Solcar" evidence="8">
    <location>
        <begin position="97"/>
        <end position="188"/>
    </location>
</feature>
<reference evidence="10" key="1">
    <citation type="submission" date="2021-01" db="UniProtKB">
        <authorList>
            <consortium name="EnsemblMetazoa"/>
        </authorList>
    </citation>
    <scope>IDENTIFICATION</scope>
</reference>
<dbReference type="SUPFAM" id="SSF103506">
    <property type="entry name" value="Mitochondrial carrier"/>
    <property type="match status" value="1"/>
</dbReference>
<dbReference type="InterPro" id="IPR023395">
    <property type="entry name" value="MCP_dom_sf"/>
</dbReference>
<comment type="similarity">
    <text evidence="2 9">Belongs to the mitochondrial carrier (TC 2.A.29) family.</text>
</comment>
<proteinExistence type="inferred from homology"/>
<accession>A0A7M5XKJ6</accession>
<evidence type="ECO:0000256" key="8">
    <source>
        <dbReference type="PROSITE-ProRule" id="PRU00282"/>
    </source>
</evidence>
<dbReference type="GO" id="GO:0055085">
    <property type="term" value="P:transmembrane transport"/>
    <property type="evidence" value="ECO:0007669"/>
    <property type="project" value="InterPro"/>
</dbReference>
<dbReference type="AlphaFoldDB" id="A0A7M5XKJ6"/>
<dbReference type="Gene3D" id="1.50.40.10">
    <property type="entry name" value="Mitochondrial carrier domain"/>
    <property type="match status" value="1"/>
</dbReference>
<dbReference type="InterPro" id="IPR018108">
    <property type="entry name" value="MCP_transmembrane"/>
</dbReference>
<comment type="subcellular location">
    <subcellularLocation>
        <location evidence="1">Membrane</location>
        <topology evidence="1">Multi-pass membrane protein</topology>
    </subcellularLocation>
</comment>
<evidence type="ECO:0000313" key="10">
    <source>
        <dbReference type="EnsemblMetazoa" id="CLYHEMP023139.2"/>
    </source>
</evidence>
<evidence type="ECO:0000256" key="3">
    <source>
        <dbReference type="ARBA" id="ARBA00022448"/>
    </source>
</evidence>
<feature type="repeat" description="Solcar" evidence="8">
    <location>
        <begin position="8"/>
        <end position="88"/>
    </location>
</feature>
<dbReference type="Pfam" id="PF00153">
    <property type="entry name" value="Mito_carr"/>
    <property type="match status" value="3"/>
</dbReference>
<dbReference type="RefSeq" id="XP_066924537.1">
    <property type="nucleotide sequence ID" value="XM_067068436.1"/>
</dbReference>
<protein>
    <submittedName>
        <fullName evidence="10">Uncharacterized protein</fullName>
    </submittedName>
</protein>
<dbReference type="InterPro" id="IPR002067">
    <property type="entry name" value="MCP"/>
</dbReference>
<dbReference type="GO" id="GO:0016020">
    <property type="term" value="C:membrane"/>
    <property type="evidence" value="ECO:0007669"/>
    <property type="project" value="UniProtKB-SubCell"/>
</dbReference>
<keyword evidence="4 8" id="KW-0812">Transmembrane</keyword>
<organism evidence="10 11">
    <name type="scientific">Clytia hemisphaerica</name>
    <dbReference type="NCBI Taxonomy" id="252671"/>
    <lineage>
        <taxon>Eukaryota</taxon>
        <taxon>Metazoa</taxon>
        <taxon>Cnidaria</taxon>
        <taxon>Hydrozoa</taxon>
        <taxon>Hydroidolina</taxon>
        <taxon>Leptothecata</taxon>
        <taxon>Obeliida</taxon>
        <taxon>Clytiidae</taxon>
        <taxon>Clytia</taxon>
    </lineage>
</organism>
<feature type="repeat" description="Solcar" evidence="8">
    <location>
        <begin position="197"/>
        <end position="282"/>
    </location>
</feature>
<keyword evidence="7 8" id="KW-0472">Membrane</keyword>
<dbReference type="Proteomes" id="UP000594262">
    <property type="component" value="Unplaced"/>
</dbReference>
<keyword evidence="3 9" id="KW-0813">Transport</keyword>
<dbReference type="PANTHER" id="PTHR45618">
    <property type="entry name" value="MITOCHONDRIAL DICARBOXYLATE CARRIER-RELATED"/>
    <property type="match status" value="1"/>
</dbReference>
<evidence type="ECO:0000256" key="1">
    <source>
        <dbReference type="ARBA" id="ARBA00004141"/>
    </source>
</evidence>
<dbReference type="GeneID" id="136811809"/>
<evidence type="ECO:0000256" key="7">
    <source>
        <dbReference type="ARBA" id="ARBA00023136"/>
    </source>
</evidence>
<name>A0A7M5XKJ6_9CNID</name>